<evidence type="ECO:0000313" key="7">
    <source>
        <dbReference type="Proteomes" id="UP000199120"/>
    </source>
</evidence>
<dbReference type="Proteomes" id="UP000199120">
    <property type="component" value="Unassembled WGS sequence"/>
</dbReference>
<dbReference type="RefSeq" id="WP_090552318.1">
    <property type="nucleotide sequence ID" value="NZ_FNSR01000003.1"/>
</dbReference>
<dbReference type="PANTHER" id="PTHR30329">
    <property type="entry name" value="STATOR ELEMENT OF FLAGELLAR MOTOR COMPLEX"/>
    <property type="match status" value="1"/>
</dbReference>
<dbReference type="Pfam" id="PF00691">
    <property type="entry name" value="OmpA"/>
    <property type="match status" value="1"/>
</dbReference>
<feature type="transmembrane region" description="Helical" evidence="4">
    <location>
        <begin position="7"/>
        <end position="26"/>
    </location>
</feature>
<dbReference type="PANTHER" id="PTHR30329:SF20">
    <property type="entry name" value="EXPORTED PROTEIN"/>
    <property type="match status" value="1"/>
</dbReference>
<dbReference type="InterPro" id="IPR050330">
    <property type="entry name" value="Bact_OuterMem_StrucFunc"/>
</dbReference>
<evidence type="ECO:0000259" key="5">
    <source>
        <dbReference type="PROSITE" id="PS51123"/>
    </source>
</evidence>
<evidence type="ECO:0000256" key="4">
    <source>
        <dbReference type="SAM" id="Phobius"/>
    </source>
</evidence>
<dbReference type="CDD" id="cd07185">
    <property type="entry name" value="OmpA_C-like"/>
    <property type="match status" value="1"/>
</dbReference>
<name>A0A1H7FRF3_9BURK</name>
<dbReference type="GO" id="GO:0009279">
    <property type="term" value="C:cell outer membrane"/>
    <property type="evidence" value="ECO:0007669"/>
    <property type="project" value="UniProtKB-SubCell"/>
</dbReference>
<keyword evidence="7" id="KW-1185">Reference proteome</keyword>
<dbReference type="STRING" id="416943.SAMN05445871_5863"/>
<evidence type="ECO:0000256" key="3">
    <source>
        <dbReference type="PROSITE-ProRule" id="PRU00473"/>
    </source>
</evidence>
<gene>
    <name evidence="6" type="ORF">SAMN05192542_101381</name>
</gene>
<dbReference type="SUPFAM" id="SSF103088">
    <property type="entry name" value="OmpA-like"/>
    <property type="match status" value="1"/>
</dbReference>
<keyword evidence="4" id="KW-0812">Transmembrane</keyword>
<feature type="transmembrane region" description="Helical" evidence="4">
    <location>
        <begin position="32"/>
        <end position="54"/>
    </location>
</feature>
<sequence>MKRTDRLIAPAIWIAVLAAGLAWLGLPLDRQPGWPVVLGFVLATALGLAGLLVWRHRRLPDSTAAGDDMPAGGARELPVVLVVGPYASAAFSRGAQSLTLRRDGAAAWLYVKTPGDLARAIDIVAKSHGRPPVAALLPVIPEGNDDDGVLRREFSQWRRALDATFDKRASVLPCYIAVYACLGAHDEAAPQPVWFGDFIDATVAMPGIDHLRQRVQTIRDQLDRAALTSDGAGHIVRAALGQSVLDWLQDASLLSALAPLTSTAPFELRGLLLADVGYPVSRAGAWTRWLVAKTGLQPLAGTLPAQPLPLPAIVATQPGSTALMVHGHALTRPGWHVAGAVAVTLAASFAVSGWRNGNLIERVTGEIDASRATPREQFDARRDRLDTLQQRYAELERYAQSGEPTSLGWGLYRGTPLQSALARTIEAEGAIPDGVTLDSVALFDSGRTTLKPGATDALQTVLHLILLNPDKRVLIAGHTDDVGSGDVNQTLSEARARAIRDWFVATAKLPPTRFAIQGYGDTRPLASNRDERGRAKNRRVEITLIPDATAAGTSLPH</sequence>
<dbReference type="InterPro" id="IPR036737">
    <property type="entry name" value="OmpA-like_sf"/>
</dbReference>
<reference evidence="7" key="1">
    <citation type="submission" date="2016-10" db="EMBL/GenBank/DDBJ databases">
        <authorList>
            <person name="Varghese N."/>
            <person name="Submissions S."/>
        </authorList>
    </citation>
    <scope>NUCLEOTIDE SEQUENCE [LARGE SCALE GENOMIC DNA]</scope>
    <source>
        <strain evidence="7">LMG 26416</strain>
    </source>
</reference>
<feature type="domain" description="OmpA-like" evidence="5">
    <location>
        <begin position="430"/>
        <end position="548"/>
    </location>
</feature>
<accession>A0A1H7FRF3</accession>
<evidence type="ECO:0000256" key="1">
    <source>
        <dbReference type="ARBA" id="ARBA00004442"/>
    </source>
</evidence>
<protein>
    <submittedName>
        <fullName evidence="6">OmpA family protein</fullName>
    </submittedName>
</protein>
<dbReference type="EMBL" id="FOAJ01000001">
    <property type="protein sequence ID" value="SEK26750.1"/>
    <property type="molecule type" value="Genomic_DNA"/>
</dbReference>
<dbReference type="InterPro" id="IPR006664">
    <property type="entry name" value="OMP_bac"/>
</dbReference>
<organism evidence="6 7">
    <name type="scientific">Paraburkholderia caballeronis</name>
    <dbReference type="NCBI Taxonomy" id="416943"/>
    <lineage>
        <taxon>Bacteria</taxon>
        <taxon>Pseudomonadati</taxon>
        <taxon>Pseudomonadota</taxon>
        <taxon>Betaproteobacteria</taxon>
        <taxon>Burkholderiales</taxon>
        <taxon>Burkholderiaceae</taxon>
        <taxon>Paraburkholderia</taxon>
    </lineage>
</organism>
<dbReference type="InterPro" id="IPR006665">
    <property type="entry name" value="OmpA-like"/>
</dbReference>
<proteinExistence type="predicted"/>
<comment type="subcellular location">
    <subcellularLocation>
        <location evidence="1">Cell outer membrane</location>
    </subcellularLocation>
</comment>
<evidence type="ECO:0000313" key="6">
    <source>
        <dbReference type="EMBL" id="SEK26750.1"/>
    </source>
</evidence>
<dbReference type="OrthoDB" id="345640at2"/>
<dbReference type="PRINTS" id="PR01021">
    <property type="entry name" value="OMPADOMAIN"/>
</dbReference>
<dbReference type="PROSITE" id="PS51123">
    <property type="entry name" value="OMPA_2"/>
    <property type="match status" value="1"/>
</dbReference>
<keyword evidence="2 3" id="KW-0472">Membrane</keyword>
<evidence type="ECO:0000256" key="2">
    <source>
        <dbReference type="ARBA" id="ARBA00023136"/>
    </source>
</evidence>
<dbReference type="Gene3D" id="3.30.1330.60">
    <property type="entry name" value="OmpA-like domain"/>
    <property type="match status" value="1"/>
</dbReference>
<keyword evidence="4" id="KW-1133">Transmembrane helix</keyword>
<dbReference type="AlphaFoldDB" id="A0A1H7FRF3"/>